<evidence type="ECO:0000313" key="3">
    <source>
        <dbReference type="Proteomes" id="UP000520814"/>
    </source>
</evidence>
<dbReference type="EMBL" id="JACHGW010000007">
    <property type="protein sequence ID" value="MBB6053622.1"/>
    <property type="molecule type" value="Genomic_DNA"/>
</dbReference>
<dbReference type="InterPro" id="IPR036812">
    <property type="entry name" value="NAD(P)_OxRdtase_dom_sf"/>
</dbReference>
<feature type="domain" description="NADP-dependent oxidoreductase" evidence="1">
    <location>
        <begin position="25"/>
        <end position="210"/>
    </location>
</feature>
<dbReference type="Proteomes" id="UP000520814">
    <property type="component" value="Unassembled WGS sequence"/>
</dbReference>
<organism evidence="2 3">
    <name type="scientific">Armatimonas rosea</name>
    <dbReference type="NCBI Taxonomy" id="685828"/>
    <lineage>
        <taxon>Bacteria</taxon>
        <taxon>Bacillati</taxon>
        <taxon>Armatimonadota</taxon>
        <taxon>Armatimonadia</taxon>
        <taxon>Armatimonadales</taxon>
        <taxon>Armatimonadaceae</taxon>
        <taxon>Armatimonas</taxon>
    </lineage>
</organism>
<dbReference type="PRINTS" id="PR00069">
    <property type="entry name" value="ALDKETRDTASE"/>
</dbReference>
<dbReference type="Pfam" id="PF00248">
    <property type="entry name" value="Aldo_ket_red"/>
    <property type="match status" value="1"/>
</dbReference>
<dbReference type="SUPFAM" id="SSF51430">
    <property type="entry name" value="NAD(P)-linked oxidoreductase"/>
    <property type="match status" value="1"/>
</dbReference>
<dbReference type="InterPro" id="IPR023210">
    <property type="entry name" value="NADP_OxRdtase_dom"/>
</dbReference>
<dbReference type="Gene3D" id="3.20.20.100">
    <property type="entry name" value="NADP-dependent oxidoreductase domain"/>
    <property type="match status" value="1"/>
</dbReference>
<reference evidence="2 3" key="1">
    <citation type="submission" date="2020-08" db="EMBL/GenBank/DDBJ databases">
        <title>Genomic Encyclopedia of Type Strains, Phase IV (KMG-IV): sequencing the most valuable type-strain genomes for metagenomic binning, comparative biology and taxonomic classification.</title>
        <authorList>
            <person name="Goeker M."/>
        </authorList>
    </citation>
    <scope>NUCLEOTIDE SEQUENCE [LARGE SCALE GENOMIC DNA]</scope>
    <source>
        <strain evidence="2 3">DSM 23562</strain>
    </source>
</reference>
<evidence type="ECO:0000259" key="1">
    <source>
        <dbReference type="Pfam" id="PF00248"/>
    </source>
</evidence>
<keyword evidence="3" id="KW-1185">Reference proteome</keyword>
<dbReference type="PANTHER" id="PTHR43312:SF1">
    <property type="entry name" value="NADP-DEPENDENT OXIDOREDUCTASE DOMAIN-CONTAINING PROTEIN"/>
    <property type="match status" value="1"/>
</dbReference>
<gene>
    <name evidence="2" type="ORF">HNQ39_005457</name>
</gene>
<sequence length="306" mass="32745">MNTTTLGKTGLTVSRMGLGCGGHSRLGLATGKDEANAISVVHKALELGINFIDTAESYKTETAVGKALALAKTPRESVVLSTKLSARTDDHFTTPAELKARAEGCLERLQTDYLDILHLHGVKADEYAYCQSELVPALLELRDEGKIRFLGITEAFGPDPQHAMLGPAVNADNCWEVVMVGFNILNQSARERVLTATQAKQIGTLCMFAVRRVLSNPEALHSLLGELVASGQLPSEALTILPPGDVTELAYQFCRDEPGIDVVLSGTGNPAHLEANARALLGPPIPSELRERLQHVFAGLDSISGN</sequence>
<accession>A0A7W9SVH3</accession>
<dbReference type="RefSeq" id="WP_184203710.1">
    <property type="nucleotide sequence ID" value="NZ_JACHGW010000007.1"/>
</dbReference>
<name>A0A7W9SVH3_ARMRO</name>
<protein>
    <submittedName>
        <fullName evidence="2">Aryl-alcohol dehydrogenase-like predicted oxidoreductase</fullName>
    </submittedName>
</protein>
<comment type="caution">
    <text evidence="2">The sequence shown here is derived from an EMBL/GenBank/DDBJ whole genome shotgun (WGS) entry which is preliminary data.</text>
</comment>
<dbReference type="GO" id="GO:0016491">
    <property type="term" value="F:oxidoreductase activity"/>
    <property type="evidence" value="ECO:0007669"/>
    <property type="project" value="InterPro"/>
</dbReference>
<evidence type="ECO:0000313" key="2">
    <source>
        <dbReference type="EMBL" id="MBB6053622.1"/>
    </source>
</evidence>
<dbReference type="CDD" id="cd19105">
    <property type="entry name" value="AKR_unchar"/>
    <property type="match status" value="1"/>
</dbReference>
<dbReference type="AlphaFoldDB" id="A0A7W9SVH3"/>
<proteinExistence type="predicted"/>
<dbReference type="InterPro" id="IPR053135">
    <property type="entry name" value="AKR2_Oxidoreductase"/>
</dbReference>
<dbReference type="PANTHER" id="PTHR43312">
    <property type="entry name" value="D-THREO-ALDOSE 1-DEHYDROGENASE"/>
    <property type="match status" value="1"/>
</dbReference>
<dbReference type="InterPro" id="IPR020471">
    <property type="entry name" value="AKR"/>
</dbReference>